<keyword evidence="2" id="KW-1185">Reference proteome</keyword>
<dbReference type="Proteomes" id="UP001164250">
    <property type="component" value="Chromosome 7"/>
</dbReference>
<name>A0ACC1B0R6_9ROSI</name>
<evidence type="ECO:0000313" key="2">
    <source>
        <dbReference type="Proteomes" id="UP001164250"/>
    </source>
</evidence>
<proteinExistence type="predicted"/>
<comment type="caution">
    <text evidence="1">The sequence shown here is derived from an EMBL/GenBank/DDBJ whole genome shotgun (WGS) entry which is preliminary data.</text>
</comment>
<organism evidence="1 2">
    <name type="scientific">Pistacia atlantica</name>
    <dbReference type="NCBI Taxonomy" id="434234"/>
    <lineage>
        <taxon>Eukaryota</taxon>
        <taxon>Viridiplantae</taxon>
        <taxon>Streptophyta</taxon>
        <taxon>Embryophyta</taxon>
        <taxon>Tracheophyta</taxon>
        <taxon>Spermatophyta</taxon>
        <taxon>Magnoliopsida</taxon>
        <taxon>eudicotyledons</taxon>
        <taxon>Gunneridae</taxon>
        <taxon>Pentapetalae</taxon>
        <taxon>rosids</taxon>
        <taxon>malvids</taxon>
        <taxon>Sapindales</taxon>
        <taxon>Anacardiaceae</taxon>
        <taxon>Pistacia</taxon>
    </lineage>
</organism>
<gene>
    <name evidence="1" type="ORF">Patl1_26112</name>
</gene>
<reference evidence="2" key="1">
    <citation type="journal article" date="2023" name="G3 (Bethesda)">
        <title>Genome assembly and association tests identify interacting loci associated with vigor, precocity, and sex in interspecific pistachio rootstocks.</title>
        <authorList>
            <person name="Palmer W."/>
            <person name="Jacygrad E."/>
            <person name="Sagayaradj S."/>
            <person name="Cavanaugh K."/>
            <person name="Han R."/>
            <person name="Bertier L."/>
            <person name="Beede B."/>
            <person name="Kafkas S."/>
            <person name="Golino D."/>
            <person name="Preece J."/>
            <person name="Michelmore R."/>
        </authorList>
    </citation>
    <scope>NUCLEOTIDE SEQUENCE [LARGE SCALE GENOMIC DNA]</scope>
</reference>
<sequence>MATSRLLLSDLRLHLGNFRHLLVSFLPQECRLKMAGREVREYTNLSDPKGGTSFLIQFNSLILAQLFAPITPFHLQVISLYKSKGCKYKANQWRALPIRILTVVTQKATGRLICDVLIGGKPTGYCAGGCSAIADSGTSLLAGPTIVITMINHAIGASGVVSQECKAVVEQYGQKLLDLLLAEARSKKVCSQMGLCASSRKPKSVFQAKWSHFYACVRLGFRPPINCPS</sequence>
<dbReference type="EMBL" id="CM047903">
    <property type="protein sequence ID" value="KAJ0092552.1"/>
    <property type="molecule type" value="Genomic_DNA"/>
</dbReference>
<protein>
    <submittedName>
        <fullName evidence="1">Uncharacterized protein</fullName>
    </submittedName>
</protein>
<accession>A0ACC1B0R6</accession>
<evidence type="ECO:0000313" key="1">
    <source>
        <dbReference type="EMBL" id="KAJ0092552.1"/>
    </source>
</evidence>